<dbReference type="SMART" id="SM00228">
    <property type="entry name" value="PDZ"/>
    <property type="match status" value="1"/>
</dbReference>
<dbReference type="GO" id="GO:0016324">
    <property type="term" value="C:apical plasma membrane"/>
    <property type="evidence" value="ECO:0007669"/>
    <property type="project" value="TreeGrafter"/>
</dbReference>
<feature type="region of interest" description="Disordered" evidence="1">
    <location>
        <begin position="1107"/>
        <end position="1140"/>
    </location>
</feature>
<feature type="region of interest" description="Disordered" evidence="1">
    <location>
        <begin position="1313"/>
        <end position="1337"/>
    </location>
</feature>
<dbReference type="PROSITE" id="PS50106">
    <property type="entry name" value="PDZ"/>
    <property type="match status" value="1"/>
</dbReference>
<dbReference type="InterPro" id="IPR001478">
    <property type="entry name" value="PDZ"/>
</dbReference>
<feature type="compositionally biased region" description="Low complexity" evidence="1">
    <location>
        <begin position="853"/>
        <end position="876"/>
    </location>
</feature>
<protein>
    <submittedName>
        <fullName evidence="4">Uncharacterized protein KIAA1614 homolog</fullName>
    </submittedName>
</protein>
<feature type="region of interest" description="Disordered" evidence="1">
    <location>
        <begin position="315"/>
        <end position="354"/>
    </location>
</feature>
<feature type="compositionally biased region" description="Polar residues" evidence="1">
    <location>
        <begin position="565"/>
        <end position="575"/>
    </location>
</feature>
<dbReference type="GO" id="GO:0060341">
    <property type="term" value="P:regulation of cellular localization"/>
    <property type="evidence" value="ECO:0007669"/>
    <property type="project" value="TreeGrafter"/>
</dbReference>
<dbReference type="KEGG" id="pcoo:112857950"/>
<dbReference type="Gene3D" id="2.30.42.10">
    <property type="match status" value="1"/>
</dbReference>
<reference evidence="4" key="1">
    <citation type="submission" date="2025-08" db="UniProtKB">
        <authorList>
            <consortium name="RefSeq"/>
        </authorList>
    </citation>
    <scope>IDENTIFICATION</scope>
    <source>
        <tissue evidence="4">Blood</tissue>
    </source>
</reference>
<dbReference type="InterPro" id="IPR032756">
    <property type="entry name" value="DUF4685"/>
</dbReference>
<dbReference type="PANTHER" id="PTHR14102">
    <property type="entry name" value="PAR-6-RELATED"/>
    <property type="match status" value="1"/>
</dbReference>
<dbReference type="GO" id="GO:0007098">
    <property type="term" value="P:centrosome cycle"/>
    <property type="evidence" value="ECO:0007669"/>
    <property type="project" value="TreeGrafter"/>
</dbReference>
<accession>A0A6P6HMR7</accession>
<dbReference type="Pfam" id="PF15737">
    <property type="entry name" value="DUF4685"/>
    <property type="match status" value="1"/>
</dbReference>
<feature type="compositionally biased region" description="Basic and acidic residues" evidence="1">
    <location>
        <begin position="1597"/>
        <end position="1622"/>
    </location>
</feature>
<feature type="region of interest" description="Disordered" evidence="1">
    <location>
        <begin position="1814"/>
        <end position="1868"/>
    </location>
</feature>
<dbReference type="GO" id="GO:0005634">
    <property type="term" value="C:nucleus"/>
    <property type="evidence" value="ECO:0007669"/>
    <property type="project" value="TreeGrafter"/>
</dbReference>
<dbReference type="SUPFAM" id="SSF50156">
    <property type="entry name" value="PDZ domain-like"/>
    <property type="match status" value="1"/>
</dbReference>
<feature type="compositionally biased region" description="Polar residues" evidence="1">
    <location>
        <begin position="239"/>
        <end position="252"/>
    </location>
</feature>
<dbReference type="CTD" id="57710"/>
<feature type="compositionally biased region" description="Polar residues" evidence="1">
    <location>
        <begin position="1077"/>
        <end position="1088"/>
    </location>
</feature>
<proteinExistence type="predicted"/>
<dbReference type="Proteomes" id="UP000515131">
    <property type="component" value="Unplaced"/>
</dbReference>
<dbReference type="InterPro" id="IPR051741">
    <property type="entry name" value="PAR6_homolog"/>
</dbReference>
<feature type="compositionally biased region" description="Basic and acidic residues" evidence="1">
    <location>
        <begin position="816"/>
        <end position="827"/>
    </location>
</feature>
<feature type="region of interest" description="Disordered" evidence="1">
    <location>
        <begin position="761"/>
        <end position="782"/>
    </location>
</feature>
<feature type="region of interest" description="Disordered" evidence="1">
    <location>
        <begin position="1021"/>
        <end position="1088"/>
    </location>
</feature>
<dbReference type="GO" id="GO:0005938">
    <property type="term" value="C:cell cortex"/>
    <property type="evidence" value="ECO:0007669"/>
    <property type="project" value="TreeGrafter"/>
</dbReference>
<feature type="compositionally biased region" description="Basic and acidic residues" evidence="1">
    <location>
        <begin position="95"/>
        <end position="104"/>
    </location>
</feature>
<feature type="region of interest" description="Disordered" evidence="1">
    <location>
        <begin position="1592"/>
        <end position="1660"/>
    </location>
</feature>
<gene>
    <name evidence="4" type="primary">KIAA1614</name>
</gene>
<evidence type="ECO:0000256" key="1">
    <source>
        <dbReference type="SAM" id="MobiDB-lite"/>
    </source>
</evidence>
<dbReference type="GeneID" id="112857950"/>
<feature type="domain" description="PDZ" evidence="2">
    <location>
        <begin position="1739"/>
        <end position="1794"/>
    </location>
</feature>
<feature type="region of interest" description="Disordered" evidence="1">
    <location>
        <begin position="1673"/>
        <end position="1730"/>
    </location>
</feature>
<feature type="region of interest" description="Disordered" evidence="1">
    <location>
        <begin position="379"/>
        <end position="400"/>
    </location>
</feature>
<feature type="region of interest" description="Disordered" evidence="1">
    <location>
        <begin position="47"/>
        <end position="301"/>
    </location>
</feature>
<evidence type="ECO:0000313" key="3">
    <source>
        <dbReference type="Proteomes" id="UP000515131"/>
    </source>
</evidence>
<sequence length="1904" mass="203811">MDEHFAFVEISGISRVLTLLLFPVLCVEMFGNSPWLLLAPGCGRSDPVSSRVPRTLRTDPYPRGWQRRDQALPLTGQDEGARLHSGYPRASAKGTSERADRDLGKSCLNKGHSLASPGTAEPAPQAPGVELHASPGSRGGTRGLPGPRPRGAASPAAHAPKPGPAPRQAVGPPAPGPRSFSRPWDAPPPRGAGEGAESPSRFSLWGREPAPPRKAARAPGSPRWRRRVLRGRGARGSPGTKTGSGTASSMEMTSGVERSGPEPRLDNGHLPGPWSCSLEDRTPNLMVPQHPGALGIHRQGPSVLESKVRALKEKMTAGKQGVSPCLTSQERPSKKSKCRRVRVGGAGTLSEGSSLPDAEVVLPAQNLTDAQLDCVVNKSEPARKEVPRPPRPPTPGLECWNGKSPWPPGAVWALPDNEGSLLPGPGSLPESPIHRVTPGRPGGPGPCNKITHVPHLRKGRSYALQDGLVTGGDLDSLSLTSEEDFVPRPALLGGLWRAGDLGALGTGGRALSLSDRVERNRLLLQEMLSVGGQGPAKVEISAWTPSRDRGIPERPPGDVDWDSGISLQDSDQNRTFGPKPESVLSPRHEEAKHLLQRARMKARTRPLRASHDIVPAIAQGSRDGRRSPALDPRMTFACRDNLQNGNTSDSSSGESTSGQWPKRGTSPSRVRFEDESAGDAESRYLERLQQRQDQARSCVLQAPAGQGPLRSKPDLAHYVNGGCARRAAGEGALCRLVGLLDRKAVPDGERKCRACGSRIDDRRPTQAKASPDPRSLQERDRGAQGVLAEPLSSWGPSPPSRLLPAKQGLHTEWIRETHIGDSVRPEEVDSALDSTDTSDSCRTDSEEAGTSQPSRARGPARGSGPRLRGARPRGGSRWFRKAESQLPSSPQTPHYSPGVDHVEVADEVKEGRGHPEGTLFAREDAFPKPPVLESKRPSLGSQWQPEAGLGNHWVPPVDSRALCRTACAPASSVKLGSSAPARQARDIENHESLETVSASSLQQSHAEPSALHQAQQLTSFFSPGGWVPTPPPSRKTTSPVSHRKAALPGSSRLGEQGEPVDTPLPPSRSAVPRTCELSPTQTQPYSPQVSHPLLALSTNSCNKSMPLGLQGPWGGAMGERKVDRGSCSQEPPLEKRSDGGLQGFLGSAAVGIVSSVGITLSLASEESESSQEPEGGLQKTELSSRGHVSTRAPPGVSAGPGPPSATPSDRSKKSSSSLASTLGLKKLFLALGQGTRPKLGKARSYSVEQLQAPAPGPASHTSTPKVKRAPSLQSLHLVSPSHHHRKAVSFQNLHALLSGKGDRSSLYVVGEPGDHSADVRPAKAPPQRALSVEDVSAPSQARTVGRVVEVFPDGTTQLQLQRSPEGTFGFCVASGNGRRDSAAEYVWACGMCLPVCASRSLPRRWLQRRAESTETQTQTKQGKGLRDGSACGSRGRQLFCAEDTTALTGVKEQQYGVWRKSIPGRGKRLEEAQRVGMSLAVRRPARRWIWTERQEEETALSPEGLWLSRQVSWEPPGAWSRDYCALICACNTVTDQLLDCEWTLPQRLLENAGTTSVSVWSISGRYMLLGFLITLHPPVCCRAAISVGSTLPPPRYQHTDEAGKRVEPPDGRGGRWGREKSFTQRMAGRRAGREATLRQRHRSAKKHLEGVPRLSPRRGNVSEDWARSWAEQSSYGAVGSRGRTSPGPSVLNAFRPESEEPGEVPYAALSKDADSRKRSREQRAGQASPGWAAMRVSPVGLSCPLSSTGFYVQEIADSSMAKLYSGLLGVGDEILEVNGAKVAGLGLAHIKELLAHADSLSIRVLRQRPVPRDARLGTAGADNREDWPEQEGGMGREARRLRTGTRGGGRRMGAGTRSVPSLTQDGGTTGAARIWEMKVNSKACTVPSPSLLCSSDLPELCWGR</sequence>
<feature type="region of interest" description="Disordered" evidence="1">
    <location>
        <begin position="816"/>
        <end position="876"/>
    </location>
</feature>
<dbReference type="PANTHER" id="PTHR14102:SF12">
    <property type="entry name" value="CDNA SEQUENCE BC034090"/>
    <property type="match status" value="1"/>
</dbReference>
<keyword evidence="3" id="KW-1185">Reference proteome</keyword>
<feature type="region of interest" description="Disordered" evidence="1">
    <location>
        <begin position="1164"/>
        <end position="1217"/>
    </location>
</feature>
<feature type="compositionally biased region" description="Basic and acidic residues" evidence="1">
    <location>
        <begin position="670"/>
        <end position="680"/>
    </location>
</feature>
<feature type="compositionally biased region" description="Basic residues" evidence="1">
    <location>
        <begin position="223"/>
        <end position="233"/>
    </location>
</feature>
<feature type="region of interest" description="Disordered" evidence="1">
    <location>
        <begin position="1408"/>
        <end position="1431"/>
    </location>
</feature>
<dbReference type="InterPro" id="IPR036034">
    <property type="entry name" value="PDZ_sf"/>
</dbReference>
<evidence type="ECO:0000259" key="2">
    <source>
        <dbReference type="PROSITE" id="PS50106"/>
    </source>
</evidence>
<feature type="compositionally biased region" description="Basic and acidic residues" evidence="1">
    <location>
        <begin position="546"/>
        <end position="557"/>
    </location>
</feature>
<name>A0A6P6HMR7_PUMCO</name>
<feature type="region of interest" description="Disordered" evidence="1">
    <location>
        <begin position="1240"/>
        <end position="1267"/>
    </location>
</feature>
<dbReference type="GO" id="GO:0007163">
    <property type="term" value="P:establishment or maintenance of cell polarity"/>
    <property type="evidence" value="ECO:0007669"/>
    <property type="project" value="TreeGrafter"/>
</dbReference>
<feature type="compositionally biased region" description="Low complexity" evidence="1">
    <location>
        <begin position="149"/>
        <end position="160"/>
    </location>
</feature>
<feature type="compositionally biased region" description="Low complexity" evidence="1">
    <location>
        <begin position="644"/>
        <end position="658"/>
    </location>
</feature>
<organism evidence="3 4">
    <name type="scientific">Puma concolor</name>
    <name type="common">Mountain lion</name>
    <name type="synonym">Felis concolor</name>
    <dbReference type="NCBI Taxonomy" id="9696"/>
    <lineage>
        <taxon>Eukaryota</taxon>
        <taxon>Metazoa</taxon>
        <taxon>Chordata</taxon>
        <taxon>Craniata</taxon>
        <taxon>Vertebrata</taxon>
        <taxon>Euteleostomi</taxon>
        <taxon>Mammalia</taxon>
        <taxon>Eutheria</taxon>
        <taxon>Laurasiatheria</taxon>
        <taxon>Carnivora</taxon>
        <taxon>Feliformia</taxon>
        <taxon>Felidae</taxon>
        <taxon>Felinae</taxon>
        <taxon>Puma</taxon>
    </lineage>
</organism>
<feature type="region of interest" description="Disordered" evidence="1">
    <location>
        <begin position="600"/>
        <end position="680"/>
    </location>
</feature>
<dbReference type="RefSeq" id="XP_025777079.1">
    <property type="nucleotide sequence ID" value="XM_025921294.1"/>
</dbReference>
<feature type="region of interest" description="Disordered" evidence="1">
    <location>
        <begin position="546"/>
        <end position="588"/>
    </location>
</feature>
<evidence type="ECO:0000313" key="4">
    <source>
        <dbReference type="RefSeq" id="XP_025777079.1"/>
    </source>
</evidence>